<proteinExistence type="predicted"/>
<keyword evidence="3" id="KW-1185">Reference proteome</keyword>
<evidence type="ECO:0000313" key="3">
    <source>
        <dbReference type="Proteomes" id="UP000305948"/>
    </source>
</evidence>
<feature type="signal peptide" evidence="1">
    <location>
        <begin position="1"/>
        <end position="21"/>
    </location>
</feature>
<dbReference type="Proteomes" id="UP000305948">
    <property type="component" value="Unassembled WGS sequence"/>
</dbReference>
<dbReference type="AlphaFoldDB" id="A0A5C3MS25"/>
<sequence length="63" mass="6770">MSILLLKCFVLFSLMIISSIGLYLENSSASAVIARNCALDNPGQPHLPTQSHASLAWNANLGR</sequence>
<evidence type="ECO:0000313" key="2">
    <source>
        <dbReference type="EMBL" id="TFK46558.1"/>
    </source>
</evidence>
<reference evidence="2 3" key="1">
    <citation type="journal article" date="2019" name="Nat. Ecol. Evol.">
        <title>Megaphylogeny resolves global patterns of mushroom evolution.</title>
        <authorList>
            <person name="Varga T."/>
            <person name="Krizsan K."/>
            <person name="Foldi C."/>
            <person name="Dima B."/>
            <person name="Sanchez-Garcia M."/>
            <person name="Sanchez-Ramirez S."/>
            <person name="Szollosi G.J."/>
            <person name="Szarkandi J.G."/>
            <person name="Papp V."/>
            <person name="Albert L."/>
            <person name="Andreopoulos W."/>
            <person name="Angelini C."/>
            <person name="Antonin V."/>
            <person name="Barry K.W."/>
            <person name="Bougher N.L."/>
            <person name="Buchanan P."/>
            <person name="Buyck B."/>
            <person name="Bense V."/>
            <person name="Catcheside P."/>
            <person name="Chovatia M."/>
            <person name="Cooper J."/>
            <person name="Damon W."/>
            <person name="Desjardin D."/>
            <person name="Finy P."/>
            <person name="Geml J."/>
            <person name="Haridas S."/>
            <person name="Hughes K."/>
            <person name="Justo A."/>
            <person name="Karasinski D."/>
            <person name="Kautmanova I."/>
            <person name="Kiss B."/>
            <person name="Kocsube S."/>
            <person name="Kotiranta H."/>
            <person name="LaButti K.M."/>
            <person name="Lechner B.E."/>
            <person name="Liimatainen K."/>
            <person name="Lipzen A."/>
            <person name="Lukacs Z."/>
            <person name="Mihaltcheva S."/>
            <person name="Morgado L.N."/>
            <person name="Niskanen T."/>
            <person name="Noordeloos M.E."/>
            <person name="Ohm R.A."/>
            <person name="Ortiz-Santana B."/>
            <person name="Ovrebo C."/>
            <person name="Racz N."/>
            <person name="Riley R."/>
            <person name="Savchenko A."/>
            <person name="Shiryaev A."/>
            <person name="Soop K."/>
            <person name="Spirin V."/>
            <person name="Szebenyi C."/>
            <person name="Tomsovsky M."/>
            <person name="Tulloss R.E."/>
            <person name="Uehling J."/>
            <person name="Grigoriev I.V."/>
            <person name="Vagvolgyi C."/>
            <person name="Papp T."/>
            <person name="Martin F.M."/>
            <person name="Miettinen O."/>
            <person name="Hibbett D.S."/>
            <person name="Nagy L.G."/>
        </authorList>
    </citation>
    <scope>NUCLEOTIDE SEQUENCE [LARGE SCALE GENOMIC DNA]</scope>
    <source>
        <strain evidence="2 3">OMC1185</strain>
    </source>
</reference>
<gene>
    <name evidence="2" type="ORF">OE88DRAFT_1667598</name>
</gene>
<evidence type="ECO:0000256" key="1">
    <source>
        <dbReference type="SAM" id="SignalP"/>
    </source>
</evidence>
<accession>A0A5C3MS25</accession>
<name>A0A5C3MS25_9AGAM</name>
<organism evidence="2 3">
    <name type="scientific">Heliocybe sulcata</name>
    <dbReference type="NCBI Taxonomy" id="5364"/>
    <lineage>
        <taxon>Eukaryota</taxon>
        <taxon>Fungi</taxon>
        <taxon>Dikarya</taxon>
        <taxon>Basidiomycota</taxon>
        <taxon>Agaricomycotina</taxon>
        <taxon>Agaricomycetes</taxon>
        <taxon>Gloeophyllales</taxon>
        <taxon>Gloeophyllaceae</taxon>
        <taxon>Heliocybe</taxon>
    </lineage>
</organism>
<keyword evidence="1" id="KW-0732">Signal</keyword>
<protein>
    <submittedName>
        <fullName evidence="2">Uncharacterized protein</fullName>
    </submittedName>
</protein>
<feature type="chain" id="PRO_5023021875" evidence="1">
    <location>
        <begin position="22"/>
        <end position="63"/>
    </location>
</feature>
<dbReference type="EMBL" id="ML213529">
    <property type="protein sequence ID" value="TFK46558.1"/>
    <property type="molecule type" value="Genomic_DNA"/>
</dbReference>